<organism evidence="4 5">
    <name type="scientific">Phialocephala subalpina</name>
    <dbReference type="NCBI Taxonomy" id="576137"/>
    <lineage>
        <taxon>Eukaryota</taxon>
        <taxon>Fungi</taxon>
        <taxon>Dikarya</taxon>
        <taxon>Ascomycota</taxon>
        <taxon>Pezizomycotina</taxon>
        <taxon>Leotiomycetes</taxon>
        <taxon>Helotiales</taxon>
        <taxon>Mollisiaceae</taxon>
        <taxon>Phialocephala</taxon>
        <taxon>Phialocephala fortinii species complex</taxon>
    </lineage>
</organism>
<dbReference type="OrthoDB" id="2560628at2759"/>
<gene>
    <name evidence="4" type="ORF">PAC_10673</name>
</gene>
<dbReference type="PANTHER" id="PTHR42109:SF2">
    <property type="entry name" value="INTEGRAL MEMBRANE PROTEIN"/>
    <property type="match status" value="1"/>
</dbReference>
<feature type="domain" description="DUF7702" evidence="3">
    <location>
        <begin position="3"/>
        <end position="241"/>
    </location>
</feature>
<feature type="transmembrane region" description="Helical" evidence="2">
    <location>
        <begin position="66"/>
        <end position="93"/>
    </location>
</feature>
<dbReference type="EMBL" id="FJOG01000016">
    <property type="protein sequence ID" value="CZR60777.1"/>
    <property type="molecule type" value="Genomic_DNA"/>
</dbReference>
<accession>A0A1L7X6X1</accession>
<keyword evidence="2" id="KW-0472">Membrane</keyword>
<dbReference type="AlphaFoldDB" id="A0A1L7X6X1"/>
<name>A0A1L7X6X1_9HELO</name>
<evidence type="ECO:0000259" key="3">
    <source>
        <dbReference type="Pfam" id="PF24800"/>
    </source>
</evidence>
<feature type="transmembrane region" description="Helical" evidence="2">
    <location>
        <begin position="178"/>
        <end position="195"/>
    </location>
</feature>
<keyword evidence="2" id="KW-1133">Transmembrane helix</keyword>
<dbReference type="InterPro" id="IPR056119">
    <property type="entry name" value="DUF7702"/>
</dbReference>
<feature type="transmembrane region" description="Helical" evidence="2">
    <location>
        <begin position="215"/>
        <end position="239"/>
    </location>
</feature>
<evidence type="ECO:0000313" key="4">
    <source>
        <dbReference type="EMBL" id="CZR60777.1"/>
    </source>
</evidence>
<feature type="region of interest" description="Disordered" evidence="1">
    <location>
        <begin position="259"/>
        <end position="283"/>
    </location>
</feature>
<evidence type="ECO:0000313" key="5">
    <source>
        <dbReference type="Proteomes" id="UP000184330"/>
    </source>
</evidence>
<dbReference type="Pfam" id="PF24800">
    <property type="entry name" value="DUF7702"/>
    <property type="match status" value="1"/>
</dbReference>
<reference evidence="4 5" key="1">
    <citation type="submission" date="2016-03" db="EMBL/GenBank/DDBJ databases">
        <authorList>
            <person name="Ploux O."/>
        </authorList>
    </citation>
    <scope>NUCLEOTIDE SEQUENCE [LARGE SCALE GENOMIC DNA]</scope>
    <source>
        <strain evidence="4 5">UAMH 11012</strain>
    </source>
</reference>
<keyword evidence="2" id="KW-0812">Transmembrane</keyword>
<proteinExistence type="predicted"/>
<feature type="transmembrane region" description="Helical" evidence="2">
    <location>
        <begin position="6"/>
        <end position="27"/>
    </location>
</feature>
<evidence type="ECO:0000256" key="2">
    <source>
        <dbReference type="SAM" id="Phobius"/>
    </source>
</evidence>
<feature type="compositionally biased region" description="Polar residues" evidence="1">
    <location>
        <begin position="262"/>
        <end position="273"/>
    </location>
</feature>
<keyword evidence="5" id="KW-1185">Reference proteome</keyword>
<feature type="transmembrane region" description="Helical" evidence="2">
    <location>
        <begin position="39"/>
        <end position="60"/>
    </location>
</feature>
<feature type="transmembrane region" description="Helical" evidence="2">
    <location>
        <begin position="105"/>
        <end position="125"/>
    </location>
</feature>
<protein>
    <recommendedName>
        <fullName evidence="3">DUF7702 domain-containing protein</fullName>
    </recommendedName>
</protein>
<feature type="transmembrane region" description="Helical" evidence="2">
    <location>
        <begin position="145"/>
        <end position="166"/>
    </location>
</feature>
<dbReference type="PANTHER" id="PTHR42109">
    <property type="entry name" value="UNPLACED GENOMIC SCAFFOLD UM_SCAF_CONTIG_1.265, WHOLE GENOME SHOTGUN SEQUENCE"/>
    <property type="match status" value="1"/>
</dbReference>
<dbReference type="Proteomes" id="UP000184330">
    <property type="component" value="Unassembled WGS sequence"/>
</dbReference>
<dbReference type="STRING" id="576137.A0A1L7X6X1"/>
<evidence type="ECO:0000256" key="1">
    <source>
        <dbReference type="SAM" id="MobiDB-lite"/>
    </source>
</evidence>
<sequence>MTISYREAIAITQVVFFAPALLGGIFLALRHGFSKSSGWVLLITFSLLHLIGAILEIISIEHPSKSVITGALVCISIGISSLTLICLGLLARVNQSAEMPISRSIFQILSTISLAGLCLGVYGGTQLADTTNAANFTYYISYSKIAIGIFTGIFVVAFLMFLFLTTKLSYIPPGEKRLLLAVGLSYPILVIRFTYSLFVDFAGDKKFNSFFRDATFYLCMAVLTEFVVVVICEMTGFALRKLPKGELNDREAMEMNRGHVPVNSTDSNSTGTYLNGGRRNRVEKPKRKFKGPISWLYFQAHDAYVAHKESKH</sequence>